<comment type="caution">
    <text evidence="2">The sequence shown here is derived from an EMBL/GenBank/DDBJ whole genome shotgun (WGS) entry which is preliminary data.</text>
</comment>
<protein>
    <submittedName>
        <fullName evidence="2">Uncharacterized protein</fullName>
    </submittedName>
</protein>
<reference evidence="2" key="1">
    <citation type="submission" date="2021-01" db="EMBL/GenBank/DDBJ databases">
        <title>Whole genome shotgun sequence of Virgisporangium aurantiacum NBRC 16421.</title>
        <authorList>
            <person name="Komaki H."/>
            <person name="Tamura T."/>
        </authorList>
    </citation>
    <scope>NUCLEOTIDE SEQUENCE</scope>
    <source>
        <strain evidence="2">NBRC 16421</strain>
    </source>
</reference>
<dbReference type="EMBL" id="BOPG01000077">
    <property type="protein sequence ID" value="GIJ62357.1"/>
    <property type="molecule type" value="Genomic_DNA"/>
</dbReference>
<evidence type="ECO:0000313" key="2">
    <source>
        <dbReference type="EMBL" id="GIJ62357.1"/>
    </source>
</evidence>
<dbReference type="AlphaFoldDB" id="A0A8J3ZE55"/>
<feature type="region of interest" description="Disordered" evidence="1">
    <location>
        <begin position="1"/>
        <end position="20"/>
    </location>
</feature>
<sequence length="117" mass="12775">MATPPASTKSSLQQRLSRHARDRWPALARVGVRFHGQFAYIDGHLPDGQVLPLCRLRYGGTASRWGFAIYLASKDGYHNSALPNGYTAGSPEEALDCACGLYLNDPTAWLPDTTPTN</sequence>
<gene>
    <name evidence="2" type="ORF">Vau01_098730</name>
</gene>
<evidence type="ECO:0000256" key="1">
    <source>
        <dbReference type="SAM" id="MobiDB-lite"/>
    </source>
</evidence>
<evidence type="ECO:0000313" key="3">
    <source>
        <dbReference type="Proteomes" id="UP000612585"/>
    </source>
</evidence>
<name>A0A8J3ZE55_9ACTN</name>
<accession>A0A8J3ZE55</accession>
<feature type="compositionally biased region" description="Polar residues" evidence="1">
    <location>
        <begin position="1"/>
        <end position="15"/>
    </location>
</feature>
<organism evidence="2 3">
    <name type="scientific">Virgisporangium aurantiacum</name>
    <dbReference type="NCBI Taxonomy" id="175570"/>
    <lineage>
        <taxon>Bacteria</taxon>
        <taxon>Bacillati</taxon>
        <taxon>Actinomycetota</taxon>
        <taxon>Actinomycetes</taxon>
        <taxon>Micromonosporales</taxon>
        <taxon>Micromonosporaceae</taxon>
        <taxon>Virgisporangium</taxon>
    </lineage>
</organism>
<dbReference type="Proteomes" id="UP000612585">
    <property type="component" value="Unassembled WGS sequence"/>
</dbReference>
<proteinExistence type="predicted"/>
<keyword evidence="3" id="KW-1185">Reference proteome</keyword>
<dbReference type="RefSeq" id="WP_204007957.1">
    <property type="nucleotide sequence ID" value="NZ_BOPG01000077.1"/>
</dbReference>